<dbReference type="PANTHER" id="PTHR12129">
    <property type="entry name" value="HEPARAN SULFATE 2-O-SULFOTRANSFERASE"/>
    <property type="match status" value="1"/>
</dbReference>
<dbReference type="Pfam" id="PF00685">
    <property type="entry name" value="Sulfotransfer_1"/>
    <property type="match status" value="1"/>
</dbReference>
<dbReference type="GO" id="GO:0000139">
    <property type="term" value="C:Golgi membrane"/>
    <property type="evidence" value="ECO:0007669"/>
    <property type="project" value="UniProtKB-SubCell"/>
</dbReference>
<dbReference type="EC" id="2.8.2.-" evidence="9"/>
<dbReference type="OrthoDB" id="10019582at2759"/>
<evidence type="ECO:0000256" key="7">
    <source>
        <dbReference type="ARBA" id="ARBA00023136"/>
    </source>
</evidence>
<dbReference type="SUPFAM" id="SSF52540">
    <property type="entry name" value="P-loop containing nucleoside triphosphate hydrolases"/>
    <property type="match status" value="1"/>
</dbReference>
<evidence type="ECO:0000259" key="10">
    <source>
        <dbReference type="Pfam" id="PF00685"/>
    </source>
</evidence>
<evidence type="ECO:0000256" key="6">
    <source>
        <dbReference type="ARBA" id="ARBA00023034"/>
    </source>
</evidence>
<keyword evidence="2 9" id="KW-0808">Transferase</keyword>
<keyword evidence="6" id="KW-0333">Golgi apparatus</keyword>
<sequence length="334" mass="39341">MAKRNNFDLKIIFLARDPRGQYSSRMKIYDKQNSGDVQIATLQKKLVSYVCNHTKNFIENRETSPWLKTQSLLVRYEDLALNPENKSKEILKFSGLNFTEKVSQWIKRNTDSRARTSEIAQNITRLKEPMLYIRHIHFIDFPRYGFKDPLYINIVKDPVKLFISGYYYRRFGFEGASRISAEKWRIKMTDEVRAMTLDECVRTKAPECARPWSKLIPFFCGHSRQRDDRAVAIAKQKVIERYAFVGIVEDMDNTMKAFEVVAPNFFAGAFNLLTDEVEVKGRKSSKTAHKDVTSNSTLEYLRNHLKREYELYDFIKKTFYEKINNMKDNGQWIP</sequence>
<protein>
    <recommendedName>
        <fullName evidence="9">Sulfotransferase</fullName>
        <ecNumber evidence="9">2.8.2.-</ecNumber>
    </recommendedName>
</protein>
<evidence type="ECO:0000313" key="11">
    <source>
        <dbReference type="EMBL" id="CBY23624.1"/>
    </source>
</evidence>
<evidence type="ECO:0000256" key="3">
    <source>
        <dbReference type="ARBA" id="ARBA00022692"/>
    </source>
</evidence>
<dbReference type="InParanoid" id="E4X1E4"/>
<dbReference type="Proteomes" id="UP000001307">
    <property type="component" value="Unassembled WGS sequence"/>
</dbReference>
<comment type="similarity">
    <text evidence="9">Belongs to the sulfotransferase 1 family.</text>
</comment>
<evidence type="ECO:0000256" key="8">
    <source>
        <dbReference type="ARBA" id="ARBA00023180"/>
    </source>
</evidence>
<evidence type="ECO:0000313" key="12">
    <source>
        <dbReference type="Proteomes" id="UP000001307"/>
    </source>
</evidence>
<dbReference type="InterPro" id="IPR007734">
    <property type="entry name" value="Heparan_SO4_2-O-STrfase"/>
</dbReference>
<keyword evidence="8" id="KW-0325">Glycoprotein</keyword>
<accession>E4X1E4</accession>
<keyword evidence="4" id="KW-0735">Signal-anchor</keyword>
<gene>
    <name evidence="11" type="ORF">GSOID_T00016078001</name>
</gene>
<dbReference type="EMBL" id="FN653021">
    <property type="protein sequence ID" value="CBY23624.1"/>
    <property type="molecule type" value="Genomic_DNA"/>
</dbReference>
<keyword evidence="3" id="KW-0812">Transmembrane</keyword>
<reference evidence="11" key="1">
    <citation type="journal article" date="2010" name="Science">
        <title>Plasticity of animal genome architecture unmasked by rapid evolution of a pelagic tunicate.</title>
        <authorList>
            <person name="Denoeud F."/>
            <person name="Henriet S."/>
            <person name="Mungpakdee S."/>
            <person name="Aury J.M."/>
            <person name="Da Silva C."/>
            <person name="Brinkmann H."/>
            <person name="Mikhaleva J."/>
            <person name="Olsen L.C."/>
            <person name="Jubin C."/>
            <person name="Canestro C."/>
            <person name="Bouquet J.M."/>
            <person name="Danks G."/>
            <person name="Poulain J."/>
            <person name="Campsteijn C."/>
            <person name="Adamski M."/>
            <person name="Cross I."/>
            <person name="Yadetie F."/>
            <person name="Muffato M."/>
            <person name="Louis A."/>
            <person name="Butcher S."/>
            <person name="Tsagkogeorga G."/>
            <person name="Konrad A."/>
            <person name="Singh S."/>
            <person name="Jensen M.F."/>
            <person name="Cong E.H."/>
            <person name="Eikeseth-Otteraa H."/>
            <person name="Noel B."/>
            <person name="Anthouard V."/>
            <person name="Porcel B.M."/>
            <person name="Kachouri-Lafond R."/>
            <person name="Nishino A."/>
            <person name="Ugolini M."/>
            <person name="Chourrout P."/>
            <person name="Nishida H."/>
            <person name="Aasland R."/>
            <person name="Huzurbazar S."/>
            <person name="Westhof E."/>
            <person name="Delsuc F."/>
            <person name="Lehrach H."/>
            <person name="Reinhardt R."/>
            <person name="Weissenbach J."/>
            <person name="Roy S.W."/>
            <person name="Artiguenave F."/>
            <person name="Postlethwait J.H."/>
            <person name="Manak J.R."/>
            <person name="Thompson E.M."/>
            <person name="Jaillon O."/>
            <person name="Du Pasquier L."/>
            <person name="Boudinot P."/>
            <person name="Liberles D.A."/>
            <person name="Volff J.N."/>
            <person name="Philippe H."/>
            <person name="Lenhard B."/>
            <person name="Roest Crollius H."/>
            <person name="Wincker P."/>
            <person name="Chourrout D."/>
        </authorList>
    </citation>
    <scope>NUCLEOTIDE SEQUENCE [LARGE SCALE GENOMIC DNA]</scope>
</reference>
<evidence type="ECO:0000256" key="5">
    <source>
        <dbReference type="ARBA" id="ARBA00022989"/>
    </source>
</evidence>
<feature type="domain" description="Sulfotransferase" evidence="10">
    <location>
        <begin position="8"/>
        <end position="106"/>
    </location>
</feature>
<dbReference type="InterPro" id="IPR000863">
    <property type="entry name" value="Sulfotransferase_dom"/>
</dbReference>
<evidence type="ECO:0000256" key="1">
    <source>
        <dbReference type="ARBA" id="ARBA00004323"/>
    </source>
</evidence>
<keyword evidence="12" id="KW-1185">Reference proteome</keyword>
<dbReference type="Gene3D" id="3.40.50.300">
    <property type="entry name" value="P-loop containing nucleotide triphosphate hydrolases"/>
    <property type="match status" value="1"/>
</dbReference>
<dbReference type="GO" id="GO:0008146">
    <property type="term" value="F:sulfotransferase activity"/>
    <property type="evidence" value="ECO:0007669"/>
    <property type="project" value="InterPro"/>
</dbReference>
<keyword evidence="5" id="KW-1133">Transmembrane helix</keyword>
<name>E4X1E4_OIKDI</name>
<evidence type="ECO:0000256" key="4">
    <source>
        <dbReference type="ARBA" id="ARBA00022968"/>
    </source>
</evidence>
<evidence type="ECO:0000256" key="2">
    <source>
        <dbReference type="ARBA" id="ARBA00022679"/>
    </source>
</evidence>
<keyword evidence="7" id="KW-0472">Membrane</keyword>
<dbReference type="PANTHER" id="PTHR12129:SF15">
    <property type="entry name" value="URONYL 2-SULFOTRANSFERASE"/>
    <property type="match status" value="1"/>
</dbReference>
<organism evidence="11">
    <name type="scientific">Oikopleura dioica</name>
    <name type="common">Tunicate</name>
    <dbReference type="NCBI Taxonomy" id="34765"/>
    <lineage>
        <taxon>Eukaryota</taxon>
        <taxon>Metazoa</taxon>
        <taxon>Chordata</taxon>
        <taxon>Tunicata</taxon>
        <taxon>Appendicularia</taxon>
        <taxon>Copelata</taxon>
        <taxon>Oikopleuridae</taxon>
        <taxon>Oikopleura</taxon>
    </lineage>
</organism>
<proteinExistence type="inferred from homology"/>
<evidence type="ECO:0000256" key="9">
    <source>
        <dbReference type="RuleBase" id="RU361155"/>
    </source>
</evidence>
<dbReference type="AlphaFoldDB" id="E4X1E4"/>
<comment type="subcellular location">
    <subcellularLocation>
        <location evidence="1">Golgi apparatus membrane</location>
        <topology evidence="1">Single-pass type II membrane protein</topology>
    </subcellularLocation>
</comment>
<dbReference type="InterPro" id="IPR027417">
    <property type="entry name" value="P-loop_NTPase"/>
</dbReference>